<dbReference type="Gene3D" id="3.40.50.970">
    <property type="match status" value="1"/>
</dbReference>
<dbReference type="AlphaFoldDB" id="A0A537LF61"/>
<dbReference type="InterPro" id="IPR029061">
    <property type="entry name" value="THDP-binding"/>
</dbReference>
<proteinExistence type="predicted"/>
<dbReference type="EMBL" id="VBAL01000010">
    <property type="protein sequence ID" value="TMJ06659.1"/>
    <property type="molecule type" value="Genomic_DNA"/>
</dbReference>
<dbReference type="InterPro" id="IPR001017">
    <property type="entry name" value="DH_E1"/>
</dbReference>
<keyword evidence="2" id="KW-0560">Oxidoreductase</keyword>
<dbReference type="Proteomes" id="UP000319353">
    <property type="component" value="Unassembled WGS sequence"/>
</dbReference>
<evidence type="ECO:0000256" key="1">
    <source>
        <dbReference type="ARBA" id="ARBA00001964"/>
    </source>
</evidence>
<dbReference type="Pfam" id="PF00676">
    <property type="entry name" value="E1_dh"/>
    <property type="match status" value="1"/>
</dbReference>
<dbReference type="CDD" id="cd02000">
    <property type="entry name" value="TPP_E1_PDC_ADC_BCADC"/>
    <property type="match status" value="1"/>
</dbReference>
<evidence type="ECO:0000259" key="4">
    <source>
        <dbReference type="Pfam" id="PF00676"/>
    </source>
</evidence>
<dbReference type="SUPFAM" id="SSF52518">
    <property type="entry name" value="Thiamin diphosphate-binding fold (THDP-binding)"/>
    <property type="match status" value="1"/>
</dbReference>
<comment type="cofactor">
    <cofactor evidence="1">
        <name>thiamine diphosphate</name>
        <dbReference type="ChEBI" id="CHEBI:58937"/>
    </cofactor>
</comment>
<dbReference type="PANTHER" id="PTHR11516">
    <property type="entry name" value="PYRUVATE DEHYDROGENASE E1 COMPONENT, ALPHA SUBUNIT BACTERIAL AND ORGANELLAR"/>
    <property type="match status" value="1"/>
</dbReference>
<name>A0A537LF61_9BACT</name>
<accession>A0A537LF61</accession>
<feature type="domain" description="Dehydrogenase E1 component" evidence="4">
    <location>
        <begin position="12"/>
        <end position="310"/>
    </location>
</feature>
<evidence type="ECO:0000256" key="2">
    <source>
        <dbReference type="ARBA" id="ARBA00023002"/>
    </source>
</evidence>
<dbReference type="GO" id="GO:0006086">
    <property type="term" value="P:pyruvate decarboxylation to acetyl-CoA"/>
    <property type="evidence" value="ECO:0007669"/>
    <property type="project" value="TreeGrafter"/>
</dbReference>
<evidence type="ECO:0000256" key="3">
    <source>
        <dbReference type="ARBA" id="ARBA00023052"/>
    </source>
</evidence>
<evidence type="ECO:0000313" key="6">
    <source>
        <dbReference type="Proteomes" id="UP000319353"/>
    </source>
</evidence>
<keyword evidence="3" id="KW-0786">Thiamine pyrophosphate</keyword>
<dbReference type="GO" id="GO:0004739">
    <property type="term" value="F:pyruvate dehydrogenase (acetyl-transferring) activity"/>
    <property type="evidence" value="ECO:0007669"/>
    <property type="project" value="TreeGrafter"/>
</dbReference>
<reference evidence="5 6" key="1">
    <citation type="journal article" date="2019" name="Nat. Microbiol.">
        <title>Mediterranean grassland soil C-N compound turnover is dependent on rainfall and depth, and is mediated by genomically divergent microorganisms.</title>
        <authorList>
            <person name="Diamond S."/>
            <person name="Andeer P.F."/>
            <person name="Li Z."/>
            <person name="Crits-Christoph A."/>
            <person name="Burstein D."/>
            <person name="Anantharaman K."/>
            <person name="Lane K.R."/>
            <person name="Thomas B.C."/>
            <person name="Pan C."/>
            <person name="Northen T.R."/>
            <person name="Banfield J.F."/>
        </authorList>
    </citation>
    <scope>NUCLEOTIDE SEQUENCE [LARGE SCALE GENOMIC DNA]</scope>
    <source>
        <strain evidence="5">NP_4</strain>
    </source>
</reference>
<gene>
    <name evidence="5" type="ORF">E6H01_00790</name>
</gene>
<organism evidence="5 6">
    <name type="scientific">Candidatus Segetimicrobium genomatis</name>
    <dbReference type="NCBI Taxonomy" id="2569760"/>
    <lineage>
        <taxon>Bacteria</taxon>
        <taxon>Bacillati</taxon>
        <taxon>Candidatus Sysuimicrobiota</taxon>
        <taxon>Candidatus Sysuimicrobiia</taxon>
        <taxon>Candidatus Sysuimicrobiales</taxon>
        <taxon>Candidatus Segetimicrobiaceae</taxon>
        <taxon>Candidatus Segetimicrobium</taxon>
    </lineage>
</organism>
<dbReference type="PANTHER" id="PTHR11516:SF60">
    <property type="entry name" value="PYRUVATE DEHYDROGENASE E1 COMPONENT SUBUNIT ALPHA"/>
    <property type="match status" value="1"/>
</dbReference>
<sequence length="319" mass="34976">MSRDQWLQMYAQMLRIRVFEEHVNELYTSAKMPGLAHLYIGQEAVAVGVCQALRSDDYITSTHRGHGHCLAKGASVDRMFAELLGKAPGYCGGKGGSMHIADQERGNLGANAIVAGSSGIATGAALAAKRQGSDRVAVCFFGEGGVGQGILYEVMNLAALWTLPVIYVCENNLYNEYTHYTETTAGDLLLRPRAFGIFAEEVDGQDVRAVHAAASRAVARARRGEGPAFLLCQTYRFLGHHVGDISRAYYRTKDEELRYKAERDPLRILTRWLVAERMAAPEEFARAEQQVRAEVAAGLQFALAAPYPDPGEVDRDVYA</sequence>
<evidence type="ECO:0000313" key="5">
    <source>
        <dbReference type="EMBL" id="TMJ06659.1"/>
    </source>
</evidence>
<protein>
    <submittedName>
        <fullName evidence="5">Thiamine pyrophosphate-dependent dehydrogenase E1 component subunit alpha</fullName>
    </submittedName>
</protein>
<comment type="caution">
    <text evidence="5">The sequence shown here is derived from an EMBL/GenBank/DDBJ whole genome shotgun (WGS) entry which is preliminary data.</text>
</comment>
<dbReference type="InterPro" id="IPR050642">
    <property type="entry name" value="PDH_E1_Alpha_Subunit"/>
</dbReference>